<gene>
    <name evidence="1" type="ORF">B0T17DRAFT_47268</name>
</gene>
<sequence length="82" mass="9652">MIGCLVFISLHFNSFRFVLQQCRLVPSFFLLLFSFSFLFSSPASPSLLLPLSWSGWVFHSHPLRFPPYKTKKKRHTKQPNHK</sequence>
<proteinExistence type="predicted"/>
<organism evidence="1 2">
    <name type="scientific">Bombardia bombarda</name>
    <dbReference type="NCBI Taxonomy" id="252184"/>
    <lineage>
        <taxon>Eukaryota</taxon>
        <taxon>Fungi</taxon>
        <taxon>Dikarya</taxon>
        <taxon>Ascomycota</taxon>
        <taxon>Pezizomycotina</taxon>
        <taxon>Sordariomycetes</taxon>
        <taxon>Sordariomycetidae</taxon>
        <taxon>Sordariales</taxon>
        <taxon>Lasiosphaeriaceae</taxon>
        <taxon>Bombardia</taxon>
    </lineage>
</organism>
<keyword evidence="2" id="KW-1185">Reference proteome</keyword>
<dbReference type="AlphaFoldDB" id="A0AA40CEQ5"/>
<comment type="caution">
    <text evidence="1">The sequence shown here is derived from an EMBL/GenBank/DDBJ whole genome shotgun (WGS) entry which is preliminary data.</text>
</comment>
<name>A0AA40CEQ5_9PEZI</name>
<reference evidence="1" key="1">
    <citation type="submission" date="2023-06" db="EMBL/GenBank/DDBJ databases">
        <title>Genome-scale phylogeny and comparative genomics of the fungal order Sordariales.</title>
        <authorList>
            <consortium name="Lawrence Berkeley National Laboratory"/>
            <person name="Hensen N."/>
            <person name="Bonometti L."/>
            <person name="Westerberg I."/>
            <person name="Brannstrom I.O."/>
            <person name="Guillou S."/>
            <person name="Cros-Aarteil S."/>
            <person name="Calhoun S."/>
            <person name="Haridas S."/>
            <person name="Kuo A."/>
            <person name="Mondo S."/>
            <person name="Pangilinan J."/>
            <person name="Riley R."/>
            <person name="LaButti K."/>
            <person name="Andreopoulos B."/>
            <person name="Lipzen A."/>
            <person name="Chen C."/>
            <person name="Yanf M."/>
            <person name="Daum C."/>
            <person name="Ng V."/>
            <person name="Clum A."/>
            <person name="Steindorff A."/>
            <person name="Ohm R."/>
            <person name="Martin F."/>
            <person name="Silar P."/>
            <person name="Natvig D."/>
            <person name="Lalanne C."/>
            <person name="Gautier V."/>
            <person name="Ament-velasquez S.L."/>
            <person name="Kruys A."/>
            <person name="Hutchinson M.I."/>
            <person name="Powell A.J."/>
            <person name="Barry K."/>
            <person name="Miller A.N."/>
            <person name="Grigoriev I.V."/>
            <person name="Debuchy R."/>
            <person name="Gladieux P."/>
            <person name="Thoren M.H."/>
            <person name="Johannesson H."/>
        </authorList>
    </citation>
    <scope>NUCLEOTIDE SEQUENCE</scope>
    <source>
        <strain evidence="1">SMH3391-2</strain>
    </source>
</reference>
<evidence type="ECO:0000313" key="2">
    <source>
        <dbReference type="Proteomes" id="UP001174934"/>
    </source>
</evidence>
<dbReference type="EMBL" id="JAULSR010000001">
    <property type="protein sequence ID" value="KAK0635540.1"/>
    <property type="molecule type" value="Genomic_DNA"/>
</dbReference>
<dbReference type="Proteomes" id="UP001174934">
    <property type="component" value="Unassembled WGS sequence"/>
</dbReference>
<accession>A0AA40CEQ5</accession>
<evidence type="ECO:0000313" key="1">
    <source>
        <dbReference type="EMBL" id="KAK0635540.1"/>
    </source>
</evidence>
<protein>
    <submittedName>
        <fullName evidence="1">Uncharacterized protein</fullName>
    </submittedName>
</protein>